<feature type="domain" description="Rod shape-determining protein MreC beta-barrel core" evidence="7">
    <location>
        <begin position="116"/>
        <end position="263"/>
    </location>
</feature>
<evidence type="ECO:0000313" key="8">
    <source>
        <dbReference type="EMBL" id="EJX06882.1"/>
    </source>
</evidence>
<dbReference type="NCBIfam" id="NF010532">
    <property type="entry name" value="PRK13922.9-3"/>
    <property type="match status" value="1"/>
</dbReference>
<organism evidence="8">
    <name type="scientific">gut metagenome</name>
    <dbReference type="NCBI Taxonomy" id="749906"/>
    <lineage>
        <taxon>unclassified sequences</taxon>
        <taxon>metagenomes</taxon>
        <taxon>organismal metagenomes</taxon>
    </lineage>
</organism>
<dbReference type="InterPro" id="IPR055342">
    <property type="entry name" value="MreC_beta-barrel_core"/>
</dbReference>
<dbReference type="PANTHER" id="PTHR34138:SF1">
    <property type="entry name" value="CELL SHAPE-DETERMINING PROTEIN MREC"/>
    <property type="match status" value="1"/>
</dbReference>
<gene>
    <name evidence="8" type="ORF">EVA_05001</name>
</gene>
<dbReference type="PIRSF" id="PIRSF038471">
    <property type="entry name" value="MreC"/>
    <property type="match status" value="1"/>
</dbReference>
<dbReference type="EMBL" id="AMCI01001029">
    <property type="protein sequence ID" value="EJX06882.1"/>
    <property type="molecule type" value="Genomic_DNA"/>
</dbReference>
<sequence length="287" mass="32229">MYYLLEFIRKYHYLLVFILLEILSFMLLFRFNSFQGSVWLSSANSAVARVDRIHGDITSYLDLRDVNRQLTSENIRLQQEAEALRNALLDAVRDSSEAELHLRERLREYKLIPAVVVSNSNSGDNNYLVIDKGTDDGVEPEMGVVGGTGVVGIVYLTGQNYSLVLPVTNSKSSISCRVEGQHYFGYLQWNGPSLREAHLDDVPRYAKIKKNDCIETSGYSSVFPPGIYVGRISAIHNSADSQAFRLDVNLGTDFSNLRDVNVIATPYKAEIDTLRSHANEVEALLVQ</sequence>
<feature type="transmembrane region" description="Helical" evidence="6">
    <location>
        <begin position="12"/>
        <end position="31"/>
    </location>
</feature>
<dbReference type="GO" id="GO:0005886">
    <property type="term" value="C:plasma membrane"/>
    <property type="evidence" value="ECO:0007669"/>
    <property type="project" value="TreeGrafter"/>
</dbReference>
<keyword evidence="6" id="KW-0812">Transmembrane</keyword>
<dbReference type="InterPro" id="IPR042177">
    <property type="entry name" value="Cell/Rod_1"/>
</dbReference>
<keyword evidence="6" id="KW-0472">Membrane</keyword>
<dbReference type="AlphaFoldDB" id="J9GHD2"/>
<name>J9GHD2_9ZZZZ</name>
<accession>J9GHD2</accession>
<evidence type="ECO:0000256" key="2">
    <source>
        <dbReference type="ARBA" id="ARBA00013855"/>
    </source>
</evidence>
<evidence type="ECO:0000256" key="3">
    <source>
        <dbReference type="ARBA" id="ARBA00022960"/>
    </source>
</evidence>
<dbReference type="InterPro" id="IPR042175">
    <property type="entry name" value="Cell/Rod_MreC_2"/>
</dbReference>
<dbReference type="InterPro" id="IPR007221">
    <property type="entry name" value="MreC"/>
</dbReference>
<evidence type="ECO:0000256" key="6">
    <source>
        <dbReference type="SAM" id="Phobius"/>
    </source>
</evidence>
<dbReference type="PANTHER" id="PTHR34138">
    <property type="entry name" value="CELL SHAPE-DETERMINING PROTEIN MREC"/>
    <property type="match status" value="1"/>
</dbReference>
<keyword evidence="6" id="KW-1133">Transmembrane helix</keyword>
<comment type="caution">
    <text evidence="8">The sequence shown here is derived from an EMBL/GenBank/DDBJ whole genome shotgun (WGS) entry which is preliminary data.</text>
</comment>
<dbReference type="Gene3D" id="2.40.10.350">
    <property type="entry name" value="Rod shape-determining protein MreC, domain 2"/>
    <property type="match status" value="1"/>
</dbReference>
<protein>
    <recommendedName>
        <fullName evidence="2">Cell shape-determining protein MreC</fullName>
    </recommendedName>
    <alternativeName>
        <fullName evidence="4">Cell shape protein MreC</fullName>
    </alternativeName>
</protein>
<dbReference type="Gene3D" id="2.40.10.340">
    <property type="entry name" value="Rod shape-determining protein MreC, domain 1"/>
    <property type="match status" value="1"/>
</dbReference>
<proteinExistence type="inferred from homology"/>
<evidence type="ECO:0000259" key="7">
    <source>
        <dbReference type="Pfam" id="PF04085"/>
    </source>
</evidence>
<evidence type="ECO:0000256" key="4">
    <source>
        <dbReference type="ARBA" id="ARBA00032089"/>
    </source>
</evidence>
<evidence type="ECO:0000256" key="5">
    <source>
        <dbReference type="SAM" id="Coils"/>
    </source>
</evidence>
<comment type="similarity">
    <text evidence="1">Belongs to the MreC family.</text>
</comment>
<feature type="coiled-coil region" evidence="5">
    <location>
        <begin position="60"/>
        <end position="94"/>
    </location>
</feature>
<keyword evidence="5" id="KW-0175">Coiled coil</keyword>
<dbReference type="GO" id="GO:0008360">
    <property type="term" value="P:regulation of cell shape"/>
    <property type="evidence" value="ECO:0007669"/>
    <property type="project" value="UniProtKB-KW"/>
</dbReference>
<reference evidence="8" key="1">
    <citation type="journal article" date="2012" name="PLoS ONE">
        <title>Gene sets for utilization of primary and secondary nutrition supplies in the distal gut of endangered iberian lynx.</title>
        <authorList>
            <person name="Alcaide M."/>
            <person name="Messina E."/>
            <person name="Richter M."/>
            <person name="Bargiela R."/>
            <person name="Peplies J."/>
            <person name="Huws S.A."/>
            <person name="Newbold C.J."/>
            <person name="Golyshin P.N."/>
            <person name="Simon M.A."/>
            <person name="Lopez G."/>
            <person name="Yakimov M.M."/>
            <person name="Ferrer M."/>
        </authorList>
    </citation>
    <scope>NUCLEOTIDE SEQUENCE</scope>
</reference>
<keyword evidence="3" id="KW-0133">Cell shape</keyword>
<dbReference type="Pfam" id="PF04085">
    <property type="entry name" value="MreC"/>
    <property type="match status" value="1"/>
</dbReference>
<evidence type="ECO:0000256" key="1">
    <source>
        <dbReference type="ARBA" id="ARBA00009369"/>
    </source>
</evidence>